<dbReference type="PANTHER" id="PTHR40691:SF1">
    <property type="entry name" value="EXPORTED PROTEIN"/>
    <property type="match status" value="1"/>
</dbReference>
<accession>A0A0B8NUZ3</accession>
<keyword evidence="5" id="KW-1185">Reference proteome</keyword>
<dbReference type="EMBL" id="BBSA01000016">
    <property type="protein sequence ID" value="GAM65057.1"/>
    <property type="molecule type" value="Genomic_DNA"/>
</dbReference>
<reference evidence="3 4" key="2">
    <citation type="submission" date="2015-01" db="EMBL/GenBank/DDBJ databases">
        <title>Vibrio sp. C5 JCM 19232 whole genome shotgun sequence.</title>
        <authorList>
            <person name="Sawabe T."/>
            <person name="Meirelles P."/>
            <person name="Feng G."/>
            <person name="Sayaka M."/>
            <person name="Hattori M."/>
            <person name="Ohkuma M."/>
        </authorList>
    </citation>
    <scope>NUCLEOTIDE SEQUENCE [LARGE SCALE GENOMIC DNA]</scope>
    <source>
        <strain evidence="3 4">JCM19232</strain>
    </source>
</reference>
<evidence type="ECO:0000256" key="1">
    <source>
        <dbReference type="SAM" id="Phobius"/>
    </source>
</evidence>
<organism evidence="2 5">
    <name type="scientific">Vibrio ishigakensis</name>
    <dbReference type="NCBI Taxonomy" id="1481914"/>
    <lineage>
        <taxon>Bacteria</taxon>
        <taxon>Pseudomonadati</taxon>
        <taxon>Pseudomonadota</taxon>
        <taxon>Gammaproteobacteria</taxon>
        <taxon>Vibrionales</taxon>
        <taxon>Vibrionaceae</taxon>
        <taxon>Vibrio</taxon>
    </lineage>
</organism>
<dbReference type="Pfam" id="PF04400">
    <property type="entry name" value="NqrM"/>
    <property type="match status" value="1"/>
</dbReference>
<dbReference type="PANTHER" id="PTHR40691">
    <property type="entry name" value="(NA+)-NQR MATURATION NQRM"/>
    <property type="match status" value="1"/>
</dbReference>
<gene>
    <name evidence="2" type="ORF">JCM19231_5533</name>
    <name evidence="3" type="ORF">JCM19232_101</name>
</gene>
<evidence type="ECO:0000313" key="4">
    <source>
        <dbReference type="Proteomes" id="UP000031670"/>
    </source>
</evidence>
<comment type="caution">
    <text evidence="2">The sequence shown here is derived from an EMBL/GenBank/DDBJ whole genome shotgun (WGS) entry which is preliminary data.</text>
</comment>
<dbReference type="RefSeq" id="WP_261834931.1">
    <property type="nucleotide sequence ID" value="NZ_AP024881.1"/>
</dbReference>
<evidence type="ECO:0000313" key="2">
    <source>
        <dbReference type="EMBL" id="GAM54569.1"/>
    </source>
</evidence>
<reference evidence="2 5" key="1">
    <citation type="submission" date="2015-01" db="EMBL/GenBank/DDBJ databases">
        <title>Vibrio sp. C1 JCM 19231 whole genome shotgun sequence.</title>
        <authorList>
            <person name="Sawabe T."/>
            <person name="Meirelles P."/>
            <person name="Feng G."/>
            <person name="Sayaka M."/>
            <person name="Hattori M."/>
            <person name="Ohkuma M."/>
        </authorList>
    </citation>
    <scope>NUCLEOTIDE SEQUENCE [LARGE SCALE GENOMIC DNA]</scope>
    <source>
        <strain evidence="5">JCM 19231</strain>
        <strain evidence="2">JCM19231</strain>
    </source>
</reference>
<keyword evidence="1" id="KW-0812">Transmembrane</keyword>
<dbReference type="Proteomes" id="UP000031671">
    <property type="component" value="Unassembled WGS sequence"/>
</dbReference>
<name>A0A0B8NUZ3_9VIBR</name>
<dbReference type="EMBL" id="BBRZ01000005">
    <property type="protein sequence ID" value="GAM54569.1"/>
    <property type="molecule type" value="Genomic_DNA"/>
</dbReference>
<accession>A0A0B8PK29</accession>
<protein>
    <submittedName>
        <fullName evidence="2">Probable exported or periplasmic protein in apbE locus</fullName>
    </submittedName>
</protein>
<evidence type="ECO:0000313" key="5">
    <source>
        <dbReference type="Proteomes" id="UP000031671"/>
    </source>
</evidence>
<evidence type="ECO:0000313" key="3">
    <source>
        <dbReference type="EMBL" id="GAM65057.1"/>
    </source>
</evidence>
<sequence length="77" mass="8369">MATYLVTFGVFLGFIALMAIGYIIQKKVVKGSCGGLDAMGIDKVCNCPEPCDARKRREAKAAARAAKMAEWEKDRIA</sequence>
<keyword evidence="1" id="KW-1133">Transmembrane helix</keyword>
<reference evidence="4 5" key="3">
    <citation type="submission" date="2015-01" db="EMBL/GenBank/DDBJ databases">
        <authorList>
            <consortium name="NBRP consortium"/>
            <person name="Sawabe T."/>
            <person name="Meirelles P."/>
            <person name="Feng G."/>
            <person name="Sayaka M."/>
            <person name="Hattori M."/>
            <person name="Ohkuma M."/>
        </authorList>
    </citation>
    <scope>NUCLEOTIDE SEQUENCE [LARGE SCALE GENOMIC DNA]</scope>
    <source>
        <strain evidence="5">JCM 19231</strain>
        <strain evidence="2">JCM19231</strain>
        <strain evidence="3 4">JCM19232</strain>
    </source>
</reference>
<dbReference type="Proteomes" id="UP000031670">
    <property type="component" value="Unassembled WGS sequence"/>
</dbReference>
<dbReference type="AlphaFoldDB" id="A0A0B8NUZ3"/>
<feature type="transmembrane region" description="Helical" evidence="1">
    <location>
        <begin position="6"/>
        <end position="24"/>
    </location>
</feature>
<dbReference type="InterPro" id="IPR007495">
    <property type="entry name" value="NqrM"/>
</dbReference>
<proteinExistence type="predicted"/>
<keyword evidence="1" id="KW-0472">Membrane</keyword>